<reference evidence="2 3" key="1">
    <citation type="submission" date="2018-04" db="EMBL/GenBank/DDBJ databases">
        <title>Genomic Encyclopedia of Type Strains, Phase IV (KMG-IV): sequencing the most valuable type-strain genomes for metagenomic binning, comparative biology and taxonomic classification.</title>
        <authorList>
            <person name="Goeker M."/>
        </authorList>
    </citation>
    <scope>NUCLEOTIDE SEQUENCE [LARGE SCALE GENOMIC DNA]</scope>
    <source>
        <strain evidence="2 3">DSM 104150</strain>
    </source>
</reference>
<sequence>MSSKPVDVTVEVFTRFGNKDVPGILEMLSDDILIEFYGPSVIPYAGTYRGLEEARRFFETVLGSVDIHQFEPEQFLNDGQMVTVTGNLHLTARSTGRDIVSAFAHVITVQDGKWLRFRDFMNTSAAEAAFKA</sequence>
<keyword evidence="3" id="KW-1185">Reference proteome</keyword>
<dbReference type="SUPFAM" id="SSF54427">
    <property type="entry name" value="NTF2-like"/>
    <property type="match status" value="1"/>
</dbReference>
<evidence type="ECO:0000313" key="2">
    <source>
        <dbReference type="EMBL" id="PXV70152.1"/>
    </source>
</evidence>
<protein>
    <recommendedName>
        <fullName evidence="1">SnoaL-like domain-containing protein</fullName>
    </recommendedName>
</protein>
<dbReference type="Pfam" id="PF12680">
    <property type="entry name" value="SnoaL_2"/>
    <property type="match status" value="1"/>
</dbReference>
<organism evidence="2 3">
    <name type="scientific">Sinimarinibacterium flocculans</name>
    <dbReference type="NCBI Taxonomy" id="985250"/>
    <lineage>
        <taxon>Bacteria</taxon>
        <taxon>Pseudomonadati</taxon>
        <taxon>Pseudomonadota</taxon>
        <taxon>Gammaproteobacteria</taxon>
        <taxon>Nevskiales</taxon>
        <taxon>Nevskiaceae</taxon>
        <taxon>Sinimarinibacterium</taxon>
    </lineage>
</organism>
<dbReference type="InterPro" id="IPR037401">
    <property type="entry name" value="SnoaL-like"/>
</dbReference>
<evidence type="ECO:0000259" key="1">
    <source>
        <dbReference type="Pfam" id="PF12680"/>
    </source>
</evidence>
<dbReference type="PANTHER" id="PTHR41252:SF1">
    <property type="entry name" value="BLR2505 PROTEIN"/>
    <property type="match status" value="1"/>
</dbReference>
<accession>A0A318EDL5</accession>
<comment type="caution">
    <text evidence="2">The sequence shown here is derived from an EMBL/GenBank/DDBJ whole genome shotgun (WGS) entry which is preliminary data.</text>
</comment>
<dbReference type="EMBL" id="QICN01000002">
    <property type="protein sequence ID" value="PXV70152.1"/>
    <property type="molecule type" value="Genomic_DNA"/>
</dbReference>
<dbReference type="Proteomes" id="UP000248330">
    <property type="component" value="Unassembled WGS sequence"/>
</dbReference>
<feature type="domain" description="SnoaL-like" evidence="1">
    <location>
        <begin position="12"/>
        <end position="116"/>
    </location>
</feature>
<dbReference type="Gene3D" id="3.10.450.50">
    <property type="match status" value="1"/>
</dbReference>
<evidence type="ECO:0000313" key="3">
    <source>
        <dbReference type="Proteomes" id="UP000248330"/>
    </source>
</evidence>
<dbReference type="InterPro" id="IPR032710">
    <property type="entry name" value="NTF2-like_dom_sf"/>
</dbReference>
<proteinExistence type="predicted"/>
<name>A0A318EDL5_9GAMM</name>
<dbReference type="RefSeq" id="WP_211307192.1">
    <property type="nucleotide sequence ID" value="NZ_CAKZQT010000034.1"/>
</dbReference>
<dbReference type="AlphaFoldDB" id="A0A318EDL5"/>
<gene>
    <name evidence="2" type="ORF">C8D93_1024</name>
</gene>
<dbReference type="PANTHER" id="PTHR41252">
    <property type="entry name" value="BLR2505 PROTEIN"/>
    <property type="match status" value="1"/>
</dbReference>